<name>A0A344TI03_9BACT</name>
<protein>
    <submittedName>
        <fullName evidence="1">Uncharacterized protein</fullName>
    </submittedName>
</protein>
<dbReference type="KEGG" id="run:DR864_11220"/>
<organism evidence="1 2">
    <name type="scientific">Runella rosea</name>
    <dbReference type="NCBI Taxonomy" id="2259595"/>
    <lineage>
        <taxon>Bacteria</taxon>
        <taxon>Pseudomonadati</taxon>
        <taxon>Bacteroidota</taxon>
        <taxon>Cytophagia</taxon>
        <taxon>Cytophagales</taxon>
        <taxon>Spirosomataceae</taxon>
        <taxon>Runella</taxon>
    </lineage>
</organism>
<dbReference type="AlphaFoldDB" id="A0A344TI03"/>
<accession>A0A344TI03</accession>
<gene>
    <name evidence="1" type="ORF">DR864_11220</name>
</gene>
<evidence type="ECO:0000313" key="1">
    <source>
        <dbReference type="EMBL" id="AXE18274.1"/>
    </source>
</evidence>
<dbReference type="Proteomes" id="UP000251993">
    <property type="component" value="Chromosome"/>
</dbReference>
<reference evidence="1 2" key="1">
    <citation type="submission" date="2018-07" db="EMBL/GenBank/DDBJ databases">
        <title>Genome sequencing of Runella.</title>
        <authorList>
            <person name="Baek M.-G."/>
            <person name="Yi H."/>
        </authorList>
    </citation>
    <scope>NUCLEOTIDE SEQUENCE [LARGE SCALE GENOMIC DNA]</scope>
    <source>
        <strain evidence="1 2">HYN0085</strain>
    </source>
</reference>
<sequence length="81" mass="9523">MEYSFSRVFQGVEYVRYAICTTNIQKLYRIFSVFGWEKCVKRQAASLHMQTAVSLQMVNLPPQGHRTALEFFFLESRHATK</sequence>
<dbReference type="EMBL" id="CP030850">
    <property type="protein sequence ID" value="AXE18274.1"/>
    <property type="molecule type" value="Genomic_DNA"/>
</dbReference>
<evidence type="ECO:0000313" key="2">
    <source>
        <dbReference type="Proteomes" id="UP000251993"/>
    </source>
</evidence>
<proteinExistence type="predicted"/>
<keyword evidence="2" id="KW-1185">Reference proteome</keyword>